<dbReference type="InterPro" id="IPR046022">
    <property type="entry name" value="DUF5979"/>
</dbReference>
<comment type="caution">
    <text evidence="3">The sequence shown here is derived from an EMBL/GenBank/DDBJ whole genome shotgun (WGS) entry which is preliminary data.</text>
</comment>
<gene>
    <name evidence="3" type="ORF">LG34_10315</name>
</gene>
<proteinExistence type="predicted"/>
<dbReference type="EMBL" id="JRFU01000112">
    <property type="protein sequence ID" value="PWE86381.1"/>
    <property type="molecule type" value="Genomic_DNA"/>
</dbReference>
<dbReference type="InterPro" id="IPR013783">
    <property type="entry name" value="Ig-like_fold"/>
</dbReference>
<evidence type="ECO:0000256" key="1">
    <source>
        <dbReference type="SAM" id="SignalP"/>
    </source>
</evidence>
<protein>
    <recommendedName>
        <fullName evidence="2">DUF5979 domain-containing protein</fullName>
    </recommendedName>
</protein>
<evidence type="ECO:0000259" key="2">
    <source>
        <dbReference type="Pfam" id="PF19407"/>
    </source>
</evidence>
<name>A0A2V1JSZ4_EUBRA</name>
<evidence type="ECO:0000313" key="3">
    <source>
        <dbReference type="EMBL" id="PWE86381.1"/>
    </source>
</evidence>
<organism evidence="3 4">
    <name type="scientific">Eubacterium ramulus</name>
    <dbReference type="NCBI Taxonomy" id="39490"/>
    <lineage>
        <taxon>Bacteria</taxon>
        <taxon>Bacillati</taxon>
        <taxon>Bacillota</taxon>
        <taxon>Clostridia</taxon>
        <taxon>Eubacteriales</taxon>
        <taxon>Eubacteriaceae</taxon>
        <taxon>Eubacterium</taxon>
    </lineage>
</organism>
<dbReference type="Gene3D" id="2.60.40.10">
    <property type="entry name" value="Immunoglobulins"/>
    <property type="match status" value="1"/>
</dbReference>
<evidence type="ECO:0000313" key="4">
    <source>
        <dbReference type="Proteomes" id="UP000245288"/>
    </source>
</evidence>
<accession>A0A2V1JSZ4</accession>
<dbReference type="RefSeq" id="WP_109215934.1">
    <property type="nucleotide sequence ID" value="NZ_JAQEGP010000027.1"/>
</dbReference>
<sequence length="333" mass="35841">MMKRKVKAGSAIFLALAVAFSVFVLPGVWAADAIQVDRNDCSVEFSVGSDYKELLTSDVTIDLYKVASVDKSGTYTAEPDFEGLDVSALDIDDQAGSAAKWSERAASAAQKVTEKKLDATDTVTTTNGMTKSEGLETGLYLIQPEEVVTDNYTYTFAPSLVALPNNYYGNGGSDTWVYNLTGENGITLKPEQHARYGKLVINKTLLHQNVTSGDKATFVFQIDIENPDGTKESKVEALDFKTAGSDSITIEHLRAGADVTVTEVYSGASYSLVSDNPVKAKITANDEYSSADAPTAEVSFKNDTDGRPNGGYGIVNNFKLNKNGLYDHTKPAQ</sequence>
<keyword evidence="1" id="KW-0732">Signal</keyword>
<dbReference type="OrthoDB" id="2064693at2"/>
<dbReference type="Proteomes" id="UP000245288">
    <property type="component" value="Unassembled WGS sequence"/>
</dbReference>
<keyword evidence="4" id="KW-1185">Reference proteome</keyword>
<dbReference type="AlphaFoldDB" id="A0A2V1JSZ4"/>
<dbReference type="Pfam" id="PF19407">
    <property type="entry name" value="DUF5979"/>
    <property type="match status" value="1"/>
</dbReference>
<feature type="chain" id="PRO_5016123435" description="DUF5979 domain-containing protein" evidence="1">
    <location>
        <begin position="31"/>
        <end position="333"/>
    </location>
</feature>
<feature type="signal peptide" evidence="1">
    <location>
        <begin position="1"/>
        <end position="30"/>
    </location>
</feature>
<reference evidence="3 4" key="1">
    <citation type="submission" date="2014-09" db="EMBL/GenBank/DDBJ databases">
        <title>Butyrate-producing bacteria isolated from human gut.</title>
        <authorList>
            <person name="Zhang Q."/>
            <person name="Zhao L."/>
        </authorList>
    </citation>
    <scope>NUCLEOTIDE SEQUENCE [LARGE SCALE GENOMIC DNA]</scope>
    <source>
        <strain evidence="3 4">21</strain>
    </source>
</reference>
<feature type="domain" description="DUF5979" evidence="2">
    <location>
        <begin position="200"/>
        <end position="303"/>
    </location>
</feature>